<dbReference type="InterPro" id="IPR009214">
    <property type="entry name" value="DUF1129"/>
</dbReference>
<evidence type="ECO:0000256" key="2">
    <source>
        <dbReference type="SAM" id="Phobius"/>
    </source>
</evidence>
<evidence type="ECO:0000313" key="3">
    <source>
        <dbReference type="EMBL" id="SFD55556.1"/>
    </source>
</evidence>
<proteinExistence type="predicted"/>
<dbReference type="EMBL" id="FOMN01000008">
    <property type="protein sequence ID" value="SFD55556.1"/>
    <property type="molecule type" value="Genomic_DNA"/>
</dbReference>
<gene>
    <name evidence="3" type="ORF">SAMN04487792_1363</name>
</gene>
<name>A0A1I1TAD2_9LACO</name>
<feature type="transmembrane region" description="Helical" evidence="2">
    <location>
        <begin position="128"/>
        <end position="147"/>
    </location>
</feature>
<reference evidence="4" key="1">
    <citation type="submission" date="2016-10" db="EMBL/GenBank/DDBJ databases">
        <authorList>
            <person name="Varghese N."/>
            <person name="Submissions S."/>
        </authorList>
    </citation>
    <scope>NUCLEOTIDE SEQUENCE [LARGE SCALE GENOMIC DNA]</scope>
    <source>
        <strain evidence="4">R-53102</strain>
    </source>
</reference>
<keyword evidence="2" id="KW-1133">Transmembrane helix</keyword>
<sequence>MAENKNAEQTKIDANQQEKLKEKVAVQNKDDQIKQMSSQELRKELSKKNADYIFRLQKELETQGKMSQEEAQKRIDLLLPEIVLAQHHGRPASNFYTMSPKLKAADLIKPKEKTAADIPFWQYAVDGALIYVVLFVGIFGVLALFQTNSKANAQMGILTLISVGAGMGALMTKYNELILPATGKSNKIPWSKLILGLVTMILGLLALMWLLSLPALKVINPILPGEANIIIAIAVYGIRWLFRKHYELIGSVFSPVARNK</sequence>
<feature type="transmembrane region" description="Helical" evidence="2">
    <location>
        <begin position="153"/>
        <end position="172"/>
    </location>
</feature>
<protein>
    <submittedName>
        <fullName evidence="3">Uncharacterized membrane-anchored protein</fullName>
    </submittedName>
</protein>
<organism evidence="3 4">
    <name type="scientific">Lactobacillus bombicola</name>
    <dbReference type="NCBI Taxonomy" id="1505723"/>
    <lineage>
        <taxon>Bacteria</taxon>
        <taxon>Bacillati</taxon>
        <taxon>Bacillota</taxon>
        <taxon>Bacilli</taxon>
        <taxon>Lactobacillales</taxon>
        <taxon>Lactobacillaceae</taxon>
        <taxon>Lactobacillus</taxon>
    </lineage>
</organism>
<accession>A0A1I1TAD2</accession>
<dbReference type="RefSeq" id="WP_090093722.1">
    <property type="nucleotide sequence ID" value="NZ_CBCRVU010000002.1"/>
</dbReference>
<evidence type="ECO:0000256" key="1">
    <source>
        <dbReference type="SAM" id="MobiDB-lite"/>
    </source>
</evidence>
<feature type="transmembrane region" description="Helical" evidence="2">
    <location>
        <begin position="193"/>
        <end position="216"/>
    </location>
</feature>
<dbReference type="STRING" id="1505723.SAMN04487792_1363"/>
<keyword evidence="2" id="KW-0812">Transmembrane</keyword>
<dbReference type="AlphaFoldDB" id="A0A1I1TAD2"/>
<dbReference type="Pfam" id="PF06570">
    <property type="entry name" value="DUF1129"/>
    <property type="match status" value="1"/>
</dbReference>
<keyword evidence="2" id="KW-0472">Membrane</keyword>
<feature type="region of interest" description="Disordered" evidence="1">
    <location>
        <begin position="1"/>
        <end position="24"/>
    </location>
</feature>
<feature type="transmembrane region" description="Helical" evidence="2">
    <location>
        <begin position="222"/>
        <end position="242"/>
    </location>
</feature>
<dbReference type="Proteomes" id="UP000199599">
    <property type="component" value="Unassembled WGS sequence"/>
</dbReference>
<evidence type="ECO:0000313" key="4">
    <source>
        <dbReference type="Proteomes" id="UP000199599"/>
    </source>
</evidence>